<feature type="binding site" evidence="8">
    <location>
        <position position="47"/>
    </location>
    <ligand>
        <name>FMN</name>
        <dbReference type="ChEBI" id="CHEBI:58210"/>
        <note>ligand shared between dimeric partners</note>
    </ligand>
</feature>
<evidence type="ECO:0000313" key="10">
    <source>
        <dbReference type="EMBL" id="EJW21661.1"/>
    </source>
</evidence>
<gene>
    <name evidence="10" type="ORF">IMCC14465_14570</name>
</gene>
<dbReference type="eggNOG" id="COG0778">
    <property type="taxonomic scope" value="Bacteria"/>
</dbReference>
<dbReference type="GO" id="GO:0016491">
    <property type="term" value="F:oxidoreductase activity"/>
    <property type="evidence" value="ECO:0007669"/>
    <property type="project" value="UniProtKB-UniRule"/>
</dbReference>
<dbReference type="PANTHER" id="PTHR43821:SF1">
    <property type="entry name" value="NAD(P)H NITROREDUCTASE YDJA-RELATED"/>
    <property type="match status" value="1"/>
</dbReference>
<evidence type="ECO:0000256" key="7">
    <source>
        <dbReference type="PIRNR" id="PIRNR000232"/>
    </source>
</evidence>
<keyword evidence="11" id="KW-1185">Reference proteome</keyword>
<protein>
    <recommendedName>
        <fullName evidence="7">Putative NAD(P)H nitroreductase</fullName>
        <ecNumber evidence="7">1.-.-.-</ecNumber>
    </recommendedName>
</protein>
<evidence type="ECO:0000256" key="8">
    <source>
        <dbReference type="PIRSR" id="PIRSR000232-1"/>
    </source>
</evidence>
<keyword evidence="3 7" id="KW-0288">FMN</keyword>
<reference evidence="10 11" key="1">
    <citation type="journal article" date="2012" name="J. Bacteriol.">
        <title>Genome Sequence of Strain IMCC14465, Isolated from the East Sea, Belonging to the PS1 Clade of Alphaproteobacteria.</title>
        <authorList>
            <person name="Yang S.J."/>
            <person name="Kang I."/>
            <person name="Cho J.C."/>
        </authorList>
    </citation>
    <scope>NUCLEOTIDE SEQUENCE [LARGE SCALE GENOMIC DNA]</scope>
    <source>
        <strain evidence="10 11">IMCC14465</strain>
    </source>
</reference>
<dbReference type="PANTHER" id="PTHR43821">
    <property type="entry name" value="NAD(P)H NITROREDUCTASE YDJA-RELATED"/>
    <property type="match status" value="1"/>
</dbReference>
<feature type="binding site" description="in other chain" evidence="8">
    <location>
        <begin position="141"/>
        <end position="143"/>
    </location>
    <ligand>
        <name>FMN</name>
        <dbReference type="ChEBI" id="CHEBI:58210"/>
        <note>ligand shared between dimeric partners</note>
    </ligand>
</feature>
<dbReference type="InterPro" id="IPR000415">
    <property type="entry name" value="Nitroreductase-like"/>
</dbReference>
<dbReference type="PIRSF" id="PIRSF000232">
    <property type="entry name" value="YdjA"/>
    <property type="match status" value="1"/>
</dbReference>
<evidence type="ECO:0000256" key="2">
    <source>
        <dbReference type="ARBA" id="ARBA00022630"/>
    </source>
</evidence>
<comment type="similarity">
    <text evidence="1 7">Belongs to the nitroreductase family.</text>
</comment>
<dbReference type="Proteomes" id="UP000004836">
    <property type="component" value="Unassembled WGS sequence"/>
</dbReference>
<comment type="caution">
    <text evidence="10">The sequence shown here is derived from an EMBL/GenBank/DDBJ whole genome shotgun (WGS) entry which is preliminary data.</text>
</comment>
<dbReference type="CDD" id="cd02135">
    <property type="entry name" value="YdjA-like"/>
    <property type="match status" value="1"/>
</dbReference>
<evidence type="ECO:0000256" key="4">
    <source>
        <dbReference type="ARBA" id="ARBA00022857"/>
    </source>
</evidence>
<dbReference type="OrthoDB" id="9804207at2"/>
<accession>J9DID6</accession>
<name>J9DID6_9PROT</name>
<feature type="domain" description="Nitroreductase" evidence="9">
    <location>
        <begin position="16"/>
        <end position="171"/>
    </location>
</feature>
<organism evidence="10 11">
    <name type="scientific">alpha proteobacterium IMCC14465</name>
    <dbReference type="NCBI Taxonomy" id="1220535"/>
    <lineage>
        <taxon>Bacteria</taxon>
        <taxon>Pseudomonadati</taxon>
        <taxon>Pseudomonadota</taxon>
        <taxon>Alphaproteobacteria</taxon>
        <taxon>PS1 clade</taxon>
    </lineage>
</organism>
<evidence type="ECO:0000256" key="3">
    <source>
        <dbReference type="ARBA" id="ARBA00022643"/>
    </source>
</evidence>
<feature type="binding site" evidence="8">
    <location>
        <position position="43"/>
    </location>
    <ligand>
        <name>FMN</name>
        <dbReference type="ChEBI" id="CHEBI:58210"/>
        <note>ligand shared between dimeric partners</note>
    </ligand>
</feature>
<keyword evidence="5 7" id="KW-0560">Oxidoreductase</keyword>
<keyword evidence="4 7" id="KW-0521">NADP</keyword>
<dbReference type="STRING" id="1220535.IMCC14465_14570"/>
<dbReference type="InterPro" id="IPR052530">
    <property type="entry name" value="NAD(P)H_nitroreductase"/>
</dbReference>
<dbReference type="SUPFAM" id="SSF55469">
    <property type="entry name" value="FMN-dependent nitroreductase-like"/>
    <property type="match status" value="1"/>
</dbReference>
<evidence type="ECO:0000256" key="6">
    <source>
        <dbReference type="ARBA" id="ARBA00023027"/>
    </source>
</evidence>
<evidence type="ECO:0000256" key="5">
    <source>
        <dbReference type="ARBA" id="ARBA00023002"/>
    </source>
</evidence>
<sequence length="195" mass="21764">MTTHQTSQLHEFLKIRRSVLARNMTEPGPTASQIHDLIEIAARVPDHGKLAPWRFIVFEDDARQIAGQGIADIHQENTPDATDDDLQLERNRLMRAPLVIGVVASPKDHPKIPDWEQHLSAGAACQNMLTAAQSMGFAAQWLTEWIAYDSKVAALLGLTEKEKMAGFVYIGTAIEPPKERARPELTDILSYWSSQ</sequence>
<evidence type="ECO:0000259" key="9">
    <source>
        <dbReference type="Pfam" id="PF00881"/>
    </source>
</evidence>
<dbReference type="Pfam" id="PF00881">
    <property type="entry name" value="Nitroreductase"/>
    <property type="match status" value="1"/>
</dbReference>
<keyword evidence="2 7" id="KW-0285">Flavoprotein</keyword>
<proteinExistence type="inferred from homology"/>
<evidence type="ECO:0000256" key="1">
    <source>
        <dbReference type="ARBA" id="ARBA00007118"/>
    </source>
</evidence>
<dbReference type="Gene3D" id="3.40.109.10">
    <property type="entry name" value="NADH Oxidase"/>
    <property type="match status" value="1"/>
</dbReference>
<dbReference type="AlphaFoldDB" id="J9DID6"/>
<keyword evidence="6 7" id="KW-0520">NAD</keyword>
<dbReference type="EC" id="1.-.-.-" evidence="7"/>
<feature type="binding site" description="in other chain" evidence="8">
    <location>
        <begin position="16"/>
        <end position="18"/>
    </location>
    <ligand>
        <name>FMN</name>
        <dbReference type="ChEBI" id="CHEBI:58210"/>
        <note>ligand shared between dimeric partners</note>
    </ligand>
</feature>
<evidence type="ECO:0000313" key="11">
    <source>
        <dbReference type="Proteomes" id="UP000004836"/>
    </source>
</evidence>
<comment type="cofactor">
    <cofactor evidence="8">
        <name>FMN</name>
        <dbReference type="ChEBI" id="CHEBI:58210"/>
    </cofactor>
    <text evidence="8">Binds 1 FMN per subunit.</text>
</comment>
<dbReference type="InterPro" id="IPR026021">
    <property type="entry name" value="YdjA-like"/>
</dbReference>
<dbReference type="EMBL" id="ALYF01000003">
    <property type="protein sequence ID" value="EJW21661.1"/>
    <property type="molecule type" value="Genomic_DNA"/>
</dbReference>
<dbReference type="InterPro" id="IPR029479">
    <property type="entry name" value="Nitroreductase"/>
</dbReference>